<evidence type="ECO:0000313" key="3">
    <source>
        <dbReference type="Proteomes" id="UP000606974"/>
    </source>
</evidence>
<name>A0A8H7DZP2_9EURO</name>
<evidence type="ECO:0000313" key="2">
    <source>
        <dbReference type="EMBL" id="KAF7505209.1"/>
    </source>
</evidence>
<dbReference type="OrthoDB" id="5414341at2759"/>
<keyword evidence="3" id="KW-1185">Reference proteome</keyword>
<proteinExistence type="predicted"/>
<dbReference type="Proteomes" id="UP000606974">
    <property type="component" value="Unassembled WGS sequence"/>
</dbReference>
<comment type="caution">
    <text evidence="2">The sequence shown here is derived from an EMBL/GenBank/DDBJ whole genome shotgun (WGS) entry which is preliminary data.</text>
</comment>
<feature type="signal peptide" evidence="1">
    <location>
        <begin position="1"/>
        <end position="18"/>
    </location>
</feature>
<organism evidence="2 3">
    <name type="scientific">Endocarpon pusillum</name>
    <dbReference type="NCBI Taxonomy" id="364733"/>
    <lineage>
        <taxon>Eukaryota</taxon>
        <taxon>Fungi</taxon>
        <taxon>Dikarya</taxon>
        <taxon>Ascomycota</taxon>
        <taxon>Pezizomycotina</taxon>
        <taxon>Eurotiomycetes</taxon>
        <taxon>Chaetothyriomycetidae</taxon>
        <taxon>Verrucariales</taxon>
        <taxon>Verrucariaceae</taxon>
        <taxon>Endocarpon</taxon>
    </lineage>
</organism>
<accession>A0A8H7DZP2</accession>
<dbReference type="EMBL" id="JAACFV010000115">
    <property type="protein sequence ID" value="KAF7505209.1"/>
    <property type="molecule type" value="Genomic_DNA"/>
</dbReference>
<reference evidence="2" key="1">
    <citation type="submission" date="2020-02" db="EMBL/GenBank/DDBJ databases">
        <authorList>
            <person name="Palmer J.M."/>
        </authorList>
    </citation>
    <scope>NUCLEOTIDE SEQUENCE</scope>
    <source>
        <strain evidence="2">EPUS1.4</strain>
        <tissue evidence="2">Thallus</tissue>
    </source>
</reference>
<sequence>MKIVFLVLIFSEMATWQAHPHCPPEAQNRLKKIVQALPEAYLEPPQKREEFDGHESCIRRLQGYALSRGFAVVKVSGGINSKRAHYQYKCIHHGKETRNHRQLELHVERDADGKPTTKRQRESTHTQQRDCPWEVYLLLRKIRGTTRTAWLLGITKENHSHLMAINPL</sequence>
<dbReference type="AlphaFoldDB" id="A0A8H7DZP2"/>
<keyword evidence="1" id="KW-0732">Signal</keyword>
<gene>
    <name evidence="2" type="ORF">GJ744_001138</name>
</gene>
<feature type="chain" id="PRO_5034491836" evidence="1">
    <location>
        <begin position="19"/>
        <end position="168"/>
    </location>
</feature>
<evidence type="ECO:0000256" key="1">
    <source>
        <dbReference type="SAM" id="SignalP"/>
    </source>
</evidence>
<protein>
    <submittedName>
        <fullName evidence="2">Uncharacterized protein</fullName>
    </submittedName>
</protein>